<evidence type="ECO:0000256" key="3">
    <source>
        <dbReference type="ARBA" id="ARBA00022679"/>
    </source>
</evidence>
<evidence type="ECO:0000256" key="2">
    <source>
        <dbReference type="ARBA" id="ARBA00022603"/>
    </source>
</evidence>
<reference evidence="9" key="2">
    <citation type="submission" date="2025-08" db="UniProtKB">
        <authorList>
            <consortium name="RefSeq"/>
        </authorList>
    </citation>
    <scope>IDENTIFICATION</scope>
</reference>
<gene>
    <name evidence="9" type="primary">LOC107938564</name>
</gene>
<dbReference type="Pfam" id="PF08704">
    <property type="entry name" value="GCD14"/>
    <property type="match status" value="1"/>
</dbReference>
<dbReference type="PANTHER" id="PTHR47531">
    <property type="entry name" value="RING/U-BOX SUPERFAMILY PROTEIN"/>
    <property type="match status" value="1"/>
</dbReference>
<dbReference type="EC" id="2.1.1.220" evidence="1"/>
<dbReference type="RefSeq" id="XP_040945857.1">
    <property type="nucleotide sequence ID" value="XM_041089923.1"/>
</dbReference>
<proteinExistence type="predicted"/>
<dbReference type="Gene3D" id="3.40.50.150">
    <property type="entry name" value="Vaccinia Virus protein VP39"/>
    <property type="match status" value="1"/>
</dbReference>
<dbReference type="Proteomes" id="UP000818029">
    <property type="component" value="Chromosome D03"/>
</dbReference>
<feature type="compositionally biased region" description="Basic and acidic residues" evidence="6">
    <location>
        <begin position="172"/>
        <end position="184"/>
    </location>
</feature>
<evidence type="ECO:0000256" key="4">
    <source>
        <dbReference type="ARBA" id="ARBA00022691"/>
    </source>
</evidence>
<keyword evidence="4" id="KW-0949">S-adenosyl-L-methionine</keyword>
<evidence type="ECO:0000256" key="5">
    <source>
        <dbReference type="ARBA" id="ARBA00022694"/>
    </source>
</evidence>
<protein>
    <recommendedName>
        <fullName evidence="1">tRNA (adenine(58)-N(1))-methyltransferase</fullName>
        <ecNumber evidence="1">2.1.1.220</ecNumber>
    </recommendedName>
</protein>
<evidence type="ECO:0000256" key="1">
    <source>
        <dbReference type="ARBA" id="ARBA00012796"/>
    </source>
</evidence>
<feature type="domain" description="tRNA (adenine(58)-N(1))-methyltransferase catalytic subunit TRM61 C-terminal" evidence="7">
    <location>
        <begin position="493"/>
        <end position="546"/>
    </location>
</feature>
<dbReference type="PANTHER" id="PTHR47531:SF2">
    <property type="entry name" value="RING_U-BOX SUPERFAMILY PROTEIN"/>
    <property type="match status" value="1"/>
</dbReference>
<evidence type="ECO:0000313" key="9">
    <source>
        <dbReference type="RefSeq" id="XP_040945857.1"/>
    </source>
</evidence>
<dbReference type="InterPro" id="IPR014816">
    <property type="entry name" value="tRNA_MeTrfase_Gcd14"/>
</dbReference>
<organism evidence="8 9">
    <name type="scientific">Gossypium hirsutum</name>
    <name type="common">Upland cotton</name>
    <name type="synonym">Gossypium mexicanum</name>
    <dbReference type="NCBI Taxonomy" id="3635"/>
    <lineage>
        <taxon>Eukaryota</taxon>
        <taxon>Viridiplantae</taxon>
        <taxon>Streptophyta</taxon>
        <taxon>Embryophyta</taxon>
        <taxon>Tracheophyta</taxon>
        <taxon>Spermatophyta</taxon>
        <taxon>Magnoliopsida</taxon>
        <taxon>eudicotyledons</taxon>
        <taxon>Gunneridae</taxon>
        <taxon>Pentapetalae</taxon>
        <taxon>rosids</taxon>
        <taxon>malvids</taxon>
        <taxon>Malvales</taxon>
        <taxon>Malvaceae</taxon>
        <taxon>Malvoideae</taxon>
        <taxon>Gossypium</taxon>
    </lineage>
</organism>
<keyword evidence="8" id="KW-1185">Reference proteome</keyword>
<keyword evidence="5" id="KW-0819">tRNA processing</keyword>
<keyword evidence="3" id="KW-0808">Transferase</keyword>
<keyword evidence="2" id="KW-0489">Methyltransferase</keyword>
<sequence>MGSGGARVLAGEELPRRVVGGREDLLERIEFSNPLSWELLLVVVVDHHNKDYGSNFTNQNRRERESLSDQMKRECSRKVKAESPSDCEMPLPCISSNGVDIDASRSGSSSGRATTALRRANSLGSSRAYPVSPPSLTILNRDDNFETLEHRQLSPNSSSINLYSPLTFNDSDTDRERDRRVGVGSRESVERNVRFSRTLSVGRLRERVLRRPSLSNFTLCPLRQNGQVGSQTHAFRGDRDTRQFATSPSTSTSVSGSAHTTTVISHTPVFNSQGHEVETSQSREARYHDLLEHRSNFLESRRRIRSQVRALQRLGSHFENFSGHERSCILSGLHRTGGCTCRVNNRDSNSNDKTSARARPSRIVMLAEALFEVLDEIHQQSEVLSSRPSVSSIGSVPAPNEVAELLPVKIYNKSHKLHNDETGQILLMDSSMKISFNRCIRDGDLIIVNERHDTMKAVKMCKNSVRQNRVGVFKHSDWLGKPFGSIIFSNKGGFVYLLALAPELWTLVLSHRTQILYIEDINFVIMYLEVVPGCLVLESGTSSGSNGTCVYL</sequence>
<dbReference type="Gene3D" id="3.10.330.20">
    <property type="match status" value="1"/>
</dbReference>
<feature type="compositionally biased region" description="Basic and acidic residues" evidence="6">
    <location>
        <begin position="60"/>
        <end position="83"/>
    </location>
</feature>
<dbReference type="InterPro" id="IPR029063">
    <property type="entry name" value="SAM-dependent_MTases_sf"/>
</dbReference>
<dbReference type="GeneID" id="107938564"/>
<evidence type="ECO:0000259" key="7">
    <source>
        <dbReference type="Pfam" id="PF08704"/>
    </source>
</evidence>
<dbReference type="SUPFAM" id="SSF53335">
    <property type="entry name" value="S-adenosyl-L-methionine-dependent methyltransferases"/>
    <property type="match status" value="1"/>
</dbReference>
<dbReference type="InterPro" id="IPR049470">
    <property type="entry name" value="TRM61_C"/>
</dbReference>
<name>A0ABM2ZT83_GOSHI</name>
<evidence type="ECO:0000313" key="8">
    <source>
        <dbReference type="Proteomes" id="UP000818029"/>
    </source>
</evidence>
<reference evidence="8" key="1">
    <citation type="journal article" date="2020" name="Nat. Genet.">
        <title>Genomic diversifications of five Gossypium allopolyploid species and their impact on cotton improvement.</title>
        <authorList>
            <person name="Chen Z.J."/>
            <person name="Sreedasyam A."/>
            <person name="Ando A."/>
            <person name="Song Q."/>
            <person name="De Santiago L.M."/>
            <person name="Hulse-Kemp A.M."/>
            <person name="Ding M."/>
            <person name="Ye W."/>
            <person name="Kirkbride R.C."/>
            <person name="Jenkins J."/>
            <person name="Plott C."/>
            <person name="Lovell J."/>
            <person name="Lin Y.M."/>
            <person name="Vaughn R."/>
            <person name="Liu B."/>
            <person name="Simpson S."/>
            <person name="Scheffler B.E."/>
            <person name="Wen L."/>
            <person name="Saski C.A."/>
            <person name="Grover C.E."/>
            <person name="Hu G."/>
            <person name="Conover J.L."/>
            <person name="Carlson J.W."/>
            <person name="Shu S."/>
            <person name="Boston L.B."/>
            <person name="Williams M."/>
            <person name="Peterson D.G."/>
            <person name="McGee K."/>
            <person name="Jones D.C."/>
            <person name="Wendel J.F."/>
            <person name="Stelly D.M."/>
            <person name="Grimwood J."/>
            <person name="Schmutz J."/>
        </authorList>
    </citation>
    <scope>NUCLEOTIDE SEQUENCE [LARGE SCALE GENOMIC DNA]</scope>
    <source>
        <strain evidence="8">cv. TM-1</strain>
    </source>
</reference>
<evidence type="ECO:0000256" key="6">
    <source>
        <dbReference type="SAM" id="MobiDB-lite"/>
    </source>
</evidence>
<feature type="region of interest" description="Disordered" evidence="6">
    <location>
        <begin position="239"/>
        <end position="260"/>
    </location>
</feature>
<feature type="region of interest" description="Disordered" evidence="6">
    <location>
        <begin position="164"/>
        <end position="184"/>
    </location>
</feature>
<feature type="compositionally biased region" description="Low complexity" evidence="6">
    <location>
        <begin position="246"/>
        <end position="260"/>
    </location>
</feature>
<feature type="region of interest" description="Disordered" evidence="6">
    <location>
        <begin position="55"/>
        <end position="83"/>
    </location>
</feature>
<accession>A0ABM2ZT83</accession>
<dbReference type="PROSITE" id="PS51620">
    <property type="entry name" value="SAM_TRM61"/>
    <property type="match status" value="1"/>
</dbReference>